<dbReference type="WBParaSite" id="SSTP_0001268700.1">
    <property type="protein sequence ID" value="SSTP_0001268700.1"/>
    <property type="gene ID" value="SSTP_0001268700"/>
</dbReference>
<proteinExistence type="predicted"/>
<reference evidence="2" key="1">
    <citation type="submission" date="2015-08" db="UniProtKB">
        <authorList>
            <consortium name="WormBaseParasite"/>
        </authorList>
    </citation>
    <scope>IDENTIFICATION</scope>
</reference>
<accession>A0A0K0ETA9</accession>
<organism evidence="2">
    <name type="scientific">Strongyloides stercoralis</name>
    <name type="common">Threadworm</name>
    <dbReference type="NCBI Taxonomy" id="6248"/>
    <lineage>
        <taxon>Eukaryota</taxon>
        <taxon>Metazoa</taxon>
        <taxon>Ecdysozoa</taxon>
        <taxon>Nematoda</taxon>
        <taxon>Chromadorea</taxon>
        <taxon>Rhabditida</taxon>
        <taxon>Tylenchina</taxon>
        <taxon>Panagrolaimomorpha</taxon>
        <taxon>Strongyloidoidea</taxon>
        <taxon>Strongyloididae</taxon>
        <taxon>Strongyloides</taxon>
    </lineage>
</organism>
<dbReference type="WBParaSite" id="TCONS_00002103.p1">
    <property type="protein sequence ID" value="TCONS_00002103.p1"/>
    <property type="gene ID" value="XLOC_002001"/>
</dbReference>
<dbReference type="Proteomes" id="UP000035681">
    <property type="component" value="Unplaced"/>
</dbReference>
<sequence length="129" mass="15152">MIFEIPLEHFPQPFAKMISINNEKCQSNFIKCTGNQILLKMRKSLSFDYHQPSKTLHDPSYNEALKPSKYTETRRKLFAEKYHTNNFSFEFNTNTTLSSLKQSFCQSITDLKSQIFPSTNEASIKNFYF</sequence>
<evidence type="ECO:0000313" key="1">
    <source>
        <dbReference type="Proteomes" id="UP000035681"/>
    </source>
</evidence>
<keyword evidence="1" id="KW-1185">Reference proteome</keyword>
<evidence type="ECO:0000313" key="3">
    <source>
        <dbReference type="WBParaSite" id="TCONS_00002103.p1"/>
    </source>
</evidence>
<protein>
    <submittedName>
        <fullName evidence="2 3">Uncharacterized protein</fullName>
    </submittedName>
</protein>
<dbReference type="AlphaFoldDB" id="A0A0K0ETA9"/>
<name>A0A0K0ETA9_STRER</name>
<evidence type="ECO:0000313" key="2">
    <source>
        <dbReference type="WBParaSite" id="SSTP_0001268700.1"/>
    </source>
</evidence>